<dbReference type="AlphaFoldDB" id="A0A4Y9Z460"/>
<feature type="compositionally biased region" description="Basic residues" evidence="1">
    <location>
        <begin position="313"/>
        <end position="324"/>
    </location>
</feature>
<dbReference type="Proteomes" id="UP000298390">
    <property type="component" value="Unassembled WGS sequence"/>
</dbReference>
<feature type="region of interest" description="Disordered" evidence="1">
    <location>
        <begin position="382"/>
        <end position="412"/>
    </location>
</feature>
<sequence length="428" mass="46254">MRASYLLSLTKRDAKGNAVVNSGNVASVQPVAIPPVTQSPDYSDAYDSSPETFAEANEAQRIAVGGNATHPSAVNARPRTRRVPDYDMMRFMTAFEMVEELRNPSITIAEPLIFAAPRPRRPVKVDRANISAIVDQDWELREGRVSLRSTKRKTVHESRQMDGFASRAPLLLQSCDTESMGFGSVIEHSALFNGEYLRVGQDNILTSYETASEGSDVSFETACSLGHDTGLLDTPPSAYNSSIIDREYEVSAVDPLALKTGDGPLRECDWIDCPFCPASVDNRSAEALPPQYESPVTKDSAGLTASHKEGKARSRRRTRLRRQNGSHGATKTKGASVHIPQYEESDERNSRASLSSTNASTAQRPCDWIDCSICEQDGCASTAGRGAAAGQGSSANAAERAATKPGGRKEGRKGFLGVAIMLGLIRRP</sequence>
<protein>
    <submittedName>
        <fullName evidence="2">Uncharacterized protein</fullName>
    </submittedName>
</protein>
<dbReference type="EMBL" id="SEKV01000023">
    <property type="protein sequence ID" value="TFY68807.1"/>
    <property type="molecule type" value="Genomic_DNA"/>
</dbReference>
<organism evidence="2 3">
    <name type="scientific">Rhodofomes roseus</name>
    <dbReference type="NCBI Taxonomy" id="34475"/>
    <lineage>
        <taxon>Eukaryota</taxon>
        <taxon>Fungi</taxon>
        <taxon>Dikarya</taxon>
        <taxon>Basidiomycota</taxon>
        <taxon>Agaricomycotina</taxon>
        <taxon>Agaricomycetes</taxon>
        <taxon>Polyporales</taxon>
        <taxon>Rhodofomes</taxon>
    </lineage>
</organism>
<feature type="region of interest" description="Disordered" evidence="1">
    <location>
        <begin position="287"/>
        <end position="359"/>
    </location>
</feature>
<feature type="compositionally biased region" description="Low complexity" evidence="1">
    <location>
        <begin position="382"/>
        <end position="398"/>
    </location>
</feature>
<evidence type="ECO:0000256" key="1">
    <source>
        <dbReference type="SAM" id="MobiDB-lite"/>
    </source>
</evidence>
<reference evidence="2 3" key="1">
    <citation type="submission" date="2019-01" db="EMBL/GenBank/DDBJ databases">
        <title>Genome sequencing of the rare red list fungi Fomitopsis rosea.</title>
        <authorList>
            <person name="Buettner E."/>
            <person name="Kellner H."/>
        </authorList>
    </citation>
    <scope>NUCLEOTIDE SEQUENCE [LARGE SCALE GENOMIC DNA]</scope>
    <source>
        <strain evidence="2 3">DSM 105464</strain>
    </source>
</reference>
<evidence type="ECO:0000313" key="2">
    <source>
        <dbReference type="EMBL" id="TFY68807.1"/>
    </source>
</evidence>
<comment type="caution">
    <text evidence="2">The sequence shown here is derived from an EMBL/GenBank/DDBJ whole genome shotgun (WGS) entry which is preliminary data.</text>
</comment>
<evidence type="ECO:0000313" key="3">
    <source>
        <dbReference type="Proteomes" id="UP000298390"/>
    </source>
</evidence>
<proteinExistence type="predicted"/>
<name>A0A4Y9Z460_9APHY</name>
<gene>
    <name evidence="2" type="ORF">EVJ58_g789</name>
</gene>
<accession>A0A4Y9Z460</accession>